<evidence type="ECO:0000313" key="13">
    <source>
        <dbReference type="EMBL" id="NMM48535.1"/>
    </source>
</evidence>
<comment type="similarity">
    <text evidence="2">Belongs to the TonB family.</text>
</comment>
<evidence type="ECO:0000256" key="1">
    <source>
        <dbReference type="ARBA" id="ARBA00004383"/>
    </source>
</evidence>
<proteinExistence type="inferred from homology"/>
<evidence type="ECO:0000256" key="9">
    <source>
        <dbReference type="ARBA" id="ARBA00023136"/>
    </source>
</evidence>
<keyword evidence="8" id="KW-1133">Transmembrane helix</keyword>
<evidence type="ECO:0000259" key="12">
    <source>
        <dbReference type="PROSITE" id="PS52015"/>
    </source>
</evidence>
<dbReference type="NCBIfam" id="TIGR01352">
    <property type="entry name" value="tonB_Cterm"/>
    <property type="match status" value="1"/>
</dbReference>
<feature type="signal peptide" evidence="11">
    <location>
        <begin position="1"/>
        <end position="23"/>
    </location>
</feature>
<gene>
    <name evidence="13" type="ORF">HH304_09000</name>
</gene>
<dbReference type="GO" id="GO:0015031">
    <property type="term" value="P:protein transport"/>
    <property type="evidence" value="ECO:0007669"/>
    <property type="project" value="UniProtKB-KW"/>
</dbReference>
<evidence type="ECO:0000256" key="4">
    <source>
        <dbReference type="ARBA" id="ARBA00022475"/>
    </source>
</evidence>
<protein>
    <submittedName>
        <fullName evidence="13">Energy transducer TonB</fullName>
    </submittedName>
</protein>
<dbReference type="PANTHER" id="PTHR33446:SF2">
    <property type="entry name" value="PROTEIN TONB"/>
    <property type="match status" value="1"/>
</dbReference>
<keyword evidence="5" id="KW-0997">Cell inner membrane</keyword>
<evidence type="ECO:0000256" key="11">
    <source>
        <dbReference type="SAM" id="SignalP"/>
    </source>
</evidence>
<accession>A0A848IZ27</accession>
<keyword evidence="7" id="KW-0653">Protein transport</keyword>
<evidence type="ECO:0000256" key="2">
    <source>
        <dbReference type="ARBA" id="ARBA00006555"/>
    </source>
</evidence>
<feature type="domain" description="TonB C-terminal" evidence="12">
    <location>
        <begin position="115"/>
        <end position="206"/>
    </location>
</feature>
<sequence length="206" mass="22592">MIRKILTLALIAMFAISCGGSSSSDSETSSDEEMMNDSEEMTMEDEMVDDYETSSDDGSSSSGEDLESMEGADASGVITEVGDPEIMSNDDAEFYTNDDGMIIHNVLDINPTYMGGEEEMDKWLAENMKYPSAARRDNVEGTVIVSFIVDKDGNIISPQIEGGPENVALRDEAIRAISEMPRWQAGMKNGQPVNARYKLPITFKLQ</sequence>
<organism evidence="13 14">
    <name type="scientific">Marinigracilibium pacificum</name>
    <dbReference type="NCBI Taxonomy" id="2729599"/>
    <lineage>
        <taxon>Bacteria</taxon>
        <taxon>Pseudomonadati</taxon>
        <taxon>Bacteroidota</taxon>
        <taxon>Cytophagia</taxon>
        <taxon>Cytophagales</taxon>
        <taxon>Flammeovirgaceae</taxon>
        <taxon>Marinigracilibium</taxon>
    </lineage>
</organism>
<dbReference type="GO" id="GO:0055085">
    <property type="term" value="P:transmembrane transport"/>
    <property type="evidence" value="ECO:0007669"/>
    <property type="project" value="InterPro"/>
</dbReference>
<feature type="region of interest" description="Disordered" evidence="10">
    <location>
        <begin position="19"/>
        <end position="71"/>
    </location>
</feature>
<dbReference type="Gene3D" id="3.30.1150.10">
    <property type="match status" value="1"/>
</dbReference>
<dbReference type="PROSITE" id="PS52015">
    <property type="entry name" value="TONB_CTD"/>
    <property type="match status" value="1"/>
</dbReference>
<evidence type="ECO:0000256" key="5">
    <source>
        <dbReference type="ARBA" id="ARBA00022519"/>
    </source>
</evidence>
<dbReference type="PANTHER" id="PTHR33446">
    <property type="entry name" value="PROTEIN TONB-RELATED"/>
    <property type="match status" value="1"/>
</dbReference>
<feature type="compositionally biased region" description="Acidic residues" evidence="10">
    <location>
        <begin position="28"/>
        <end position="55"/>
    </location>
</feature>
<dbReference type="Pfam" id="PF03544">
    <property type="entry name" value="TonB_C"/>
    <property type="match status" value="1"/>
</dbReference>
<keyword evidence="6" id="KW-0812">Transmembrane</keyword>
<name>A0A848IZ27_9BACT</name>
<dbReference type="GO" id="GO:0098797">
    <property type="term" value="C:plasma membrane protein complex"/>
    <property type="evidence" value="ECO:0007669"/>
    <property type="project" value="TreeGrafter"/>
</dbReference>
<feature type="chain" id="PRO_5032955064" evidence="11">
    <location>
        <begin position="24"/>
        <end position="206"/>
    </location>
</feature>
<evidence type="ECO:0000256" key="7">
    <source>
        <dbReference type="ARBA" id="ARBA00022927"/>
    </source>
</evidence>
<dbReference type="AlphaFoldDB" id="A0A848IZ27"/>
<evidence type="ECO:0000256" key="6">
    <source>
        <dbReference type="ARBA" id="ARBA00022692"/>
    </source>
</evidence>
<dbReference type="GO" id="GO:0031992">
    <property type="term" value="F:energy transducer activity"/>
    <property type="evidence" value="ECO:0007669"/>
    <property type="project" value="TreeGrafter"/>
</dbReference>
<dbReference type="SUPFAM" id="SSF74653">
    <property type="entry name" value="TolA/TonB C-terminal domain"/>
    <property type="match status" value="1"/>
</dbReference>
<evidence type="ECO:0000256" key="8">
    <source>
        <dbReference type="ARBA" id="ARBA00022989"/>
    </source>
</evidence>
<comment type="subcellular location">
    <subcellularLocation>
        <location evidence="1">Cell inner membrane</location>
        <topology evidence="1">Single-pass membrane protein</topology>
        <orientation evidence="1">Periplasmic side</orientation>
    </subcellularLocation>
</comment>
<dbReference type="Proteomes" id="UP000559010">
    <property type="component" value="Unassembled WGS sequence"/>
</dbReference>
<keyword evidence="11" id="KW-0732">Signal</keyword>
<evidence type="ECO:0000256" key="3">
    <source>
        <dbReference type="ARBA" id="ARBA00022448"/>
    </source>
</evidence>
<keyword evidence="9" id="KW-0472">Membrane</keyword>
<comment type="caution">
    <text evidence="13">The sequence shown here is derived from an EMBL/GenBank/DDBJ whole genome shotgun (WGS) entry which is preliminary data.</text>
</comment>
<evidence type="ECO:0000313" key="14">
    <source>
        <dbReference type="Proteomes" id="UP000559010"/>
    </source>
</evidence>
<dbReference type="InterPro" id="IPR051045">
    <property type="entry name" value="TonB-dependent_transducer"/>
</dbReference>
<reference evidence="13 14" key="1">
    <citation type="submission" date="2020-04" db="EMBL/GenBank/DDBJ databases">
        <title>Flammeovirgaceae bacterium KN852 isolated from deep sea.</title>
        <authorList>
            <person name="Zhang D.-C."/>
        </authorList>
    </citation>
    <scope>NUCLEOTIDE SEQUENCE [LARGE SCALE GENOMIC DNA]</scope>
    <source>
        <strain evidence="13 14">KN852</strain>
    </source>
</reference>
<keyword evidence="14" id="KW-1185">Reference proteome</keyword>
<dbReference type="EMBL" id="JABBNU010000005">
    <property type="protein sequence ID" value="NMM48535.1"/>
    <property type="molecule type" value="Genomic_DNA"/>
</dbReference>
<dbReference type="InterPro" id="IPR006260">
    <property type="entry name" value="TonB/TolA_C"/>
</dbReference>
<keyword evidence="4" id="KW-1003">Cell membrane</keyword>
<dbReference type="RefSeq" id="WP_169680563.1">
    <property type="nucleotide sequence ID" value="NZ_JABBNU010000005.1"/>
</dbReference>
<keyword evidence="3" id="KW-0813">Transport</keyword>
<dbReference type="PROSITE" id="PS51257">
    <property type="entry name" value="PROKAR_LIPOPROTEIN"/>
    <property type="match status" value="1"/>
</dbReference>
<evidence type="ECO:0000256" key="10">
    <source>
        <dbReference type="SAM" id="MobiDB-lite"/>
    </source>
</evidence>
<dbReference type="InterPro" id="IPR037682">
    <property type="entry name" value="TonB_C"/>
</dbReference>